<name>A0A450WVS8_9GAMM</name>
<gene>
    <name evidence="2" type="ORF">BECKLFY1418A_GA0070994_102110</name>
    <name evidence="1" type="ORF">BECKLFY1418B_GA0070995_102326</name>
    <name evidence="3" type="ORF">BECKLFY1418C_GA0070996_108616</name>
</gene>
<dbReference type="EMBL" id="CAADFH010000021">
    <property type="protein sequence ID" value="VFJ92147.1"/>
    <property type="molecule type" value="Genomic_DNA"/>
</dbReference>
<dbReference type="EMBL" id="CAADFF010000023">
    <property type="protein sequence ID" value="VFJ91052.1"/>
    <property type="molecule type" value="Genomic_DNA"/>
</dbReference>
<evidence type="ECO:0000313" key="3">
    <source>
        <dbReference type="EMBL" id="VFK21151.1"/>
    </source>
</evidence>
<dbReference type="EMBL" id="CAADFN010000086">
    <property type="protein sequence ID" value="VFK21151.1"/>
    <property type="molecule type" value="Genomic_DNA"/>
</dbReference>
<evidence type="ECO:0000313" key="1">
    <source>
        <dbReference type="EMBL" id="VFJ91052.1"/>
    </source>
</evidence>
<reference evidence="3" key="1">
    <citation type="submission" date="2019-02" db="EMBL/GenBank/DDBJ databases">
        <authorList>
            <person name="Gruber-Vodicka R. H."/>
            <person name="Seah K. B. B."/>
        </authorList>
    </citation>
    <scope>NUCLEOTIDE SEQUENCE</scope>
    <source>
        <strain evidence="3">BECK_BY7</strain>
        <strain evidence="2">BECK_M6</strain>
        <strain evidence="1">BECK_M7</strain>
    </source>
</reference>
<protein>
    <submittedName>
        <fullName evidence="3">Uncharacterized protein</fullName>
    </submittedName>
</protein>
<accession>A0A450WVS8</accession>
<evidence type="ECO:0000313" key="2">
    <source>
        <dbReference type="EMBL" id="VFJ92147.1"/>
    </source>
</evidence>
<sequence>MSTKIHSKRLERRFICVSELLAHCLALIRRIGKRKILKNLASKSRPTPFSLGAKR</sequence>
<proteinExistence type="predicted"/>
<organism evidence="3">
    <name type="scientific">Candidatus Kentrum sp. LFY</name>
    <dbReference type="NCBI Taxonomy" id="2126342"/>
    <lineage>
        <taxon>Bacteria</taxon>
        <taxon>Pseudomonadati</taxon>
        <taxon>Pseudomonadota</taxon>
        <taxon>Gammaproteobacteria</taxon>
        <taxon>Candidatus Kentrum</taxon>
    </lineage>
</organism>
<dbReference type="AlphaFoldDB" id="A0A450WVS8"/>